<dbReference type="EMBL" id="LOCL01000029">
    <property type="protein sequence ID" value="KUF18765.1"/>
    <property type="molecule type" value="Genomic_DNA"/>
</dbReference>
<protein>
    <submittedName>
        <fullName evidence="2">Uncharacterized protein</fullName>
    </submittedName>
</protein>
<sequence length="134" mass="14515">MIPGVLCALAGVLMPPGQAAAAGDAAECRLRPTEQHIDWTGRRYTGDLLCEVEPGHIRLQSRSTSPVIGTMLYSPVWFVCWKQGSSYPGTDLWYLTQGDQVVATPAAKAWGYMPATSVKAPEHPFPGLAKCPWT</sequence>
<accession>A0A0W7X7D7</accession>
<organism evidence="2 3">
    <name type="scientific">Streptomyces silvensis</name>
    <dbReference type="NCBI Taxonomy" id="1765722"/>
    <lineage>
        <taxon>Bacteria</taxon>
        <taxon>Bacillati</taxon>
        <taxon>Actinomycetota</taxon>
        <taxon>Actinomycetes</taxon>
        <taxon>Kitasatosporales</taxon>
        <taxon>Streptomycetaceae</taxon>
        <taxon>Streptomyces</taxon>
    </lineage>
</organism>
<reference evidence="2 3" key="1">
    <citation type="submission" date="2015-12" db="EMBL/GenBank/DDBJ databases">
        <title>Draft genome sequence of Streptomyces silvensis ATCC 53525, a producer of novel hormone antagonists.</title>
        <authorList>
            <person name="Johnston C.W."/>
            <person name="Li Y."/>
            <person name="Magarvey N.A."/>
        </authorList>
    </citation>
    <scope>NUCLEOTIDE SEQUENCE [LARGE SCALE GENOMIC DNA]</scope>
    <source>
        <strain evidence="2 3">ATCC 53525</strain>
    </source>
</reference>
<evidence type="ECO:0000313" key="3">
    <source>
        <dbReference type="Proteomes" id="UP000054804"/>
    </source>
</evidence>
<feature type="chain" id="PRO_5006937098" evidence="1">
    <location>
        <begin position="22"/>
        <end position="134"/>
    </location>
</feature>
<dbReference type="RefSeq" id="WP_058846924.1">
    <property type="nucleotide sequence ID" value="NZ_LOCL01000029.1"/>
</dbReference>
<gene>
    <name evidence="2" type="ORF">AT728_06880</name>
</gene>
<keyword evidence="3" id="KW-1185">Reference proteome</keyword>
<evidence type="ECO:0000256" key="1">
    <source>
        <dbReference type="SAM" id="SignalP"/>
    </source>
</evidence>
<feature type="signal peptide" evidence="1">
    <location>
        <begin position="1"/>
        <end position="21"/>
    </location>
</feature>
<dbReference type="Proteomes" id="UP000054804">
    <property type="component" value="Unassembled WGS sequence"/>
</dbReference>
<dbReference type="AlphaFoldDB" id="A0A0W7X7D7"/>
<dbReference type="OrthoDB" id="3479263at2"/>
<comment type="caution">
    <text evidence="2">The sequence shown here is derived from an EMBL/GenBank/DDBJ whole genome shotgun (WGS) entry which is preliminary data.</text>
</comment>
<name>A0A0W7X7D7_9ACTN</name>
<dbReference type="STRING" id="1765722.AT728_06880"/>
<proteinExistence type="predicted"/>
<evidence type="ECO:0000313" key="2">
    <source>
        <dbReference type="EMBL" id="KUF18765.1"/>
    </source>
</evidence>
<keyword evidence="1" id="KW-0732">Signal</keyword>